<dbReference type="SUPFAM" id="SSF46689">
    <property type="entry name" value="Homeodomain-like"/>
    <property type="match status" value="1"/>
</dbReference>
<dbReference type="InterPro" id="IPR006120">
    <property type="entry name" value="Resolvase_HTH_dom"/>
</dbReference>
<dbReference type="InterPro" id="IPR006119">
    <property type="entry name" value="Resolv_N"/>
</dbReference>
<dbReference type="PROSITE" id="PS00398">
    <property type="entry name" value="RECOMBINASES_2"/>
    <property type="match status" value="1"/>
</dbReference>
<comment type="similarity">
    <text evidence="1">Belongs to the site-specific recombinase resolvase family.</text>
</comment>
<dbReference type="Gene3D" id="3.40.50.1390">
    <property type="entry name" value="Resolvase, N-terminal catalytic domain"/>
    <property type="match status" value="1"/>
</dbReference>
<evidence type="ECO:0000256" key="3">
    <source>
        <dbReference type="ARBA" id="ARBA00023100"/>
    </source>
</evidence>
<reference evidence="9 12" key="2">
    <citation type="submission" date="2020-08" db="EMBL/GenBank/DDBJ databases">
        <title>Genomic Encyclopedia of Type Strains, Phase IV (KMG-IV): sequencing the most valuable type-strain genomes for metagenomic binning, comparative biology and taxonomic classification.</title>
        <authorList>
            <person name="Goeker M."/>
        </authorList>
    </citation>
    <scope>NUCLEOTIDE SEQUENCE [LARGE SCALE GENOMIC DNA]</scope>
    <source>
        <strain evidence="9 12">DSM 100021</strain>
    </source>
</reference>
<feature type="domain" description="Resolvase/invertase-type recombinase catalytic" evidence="8">
    <location>
        <begin position="1"/>
        <end position="135"/>
    </location>
</feature>
<gene>
    <name evidence="10" type="ORF">BJF91_20510</name>
    <name evidence="9" type="ORF">GGQ71_000723</name>
</gene>
<dbReference type="GO" id="GO:0003677">
    <property type="term" value="F:DNA binding"/>
    <property type="evidence" value="ECO:0007669"/>
    <property type="project" value="UniProtKB-KW"/>
</dbReference>
<dbReference type="GO" id="GO:0015074">
    <property type="term" value="P:DNA integration"/>
    <property type="evidence" value="ECO:0007669"/>
    <property type="project" value="UniProtKB-KW"/>
</dbReference>
<evidence type="ECO:0000256" key="1">
    <source>
        <dbReference type="ARBA" id="ARBA00009913"/>
    </source>
</evidence>
<proteinExistence type="inferred from homology"/>
<dbReference type="InterPro" id="IPR036162">
    <property type="entry name" value="Resolvase-like_N_sf"/>
</dbReference>
<dbReference type="CDD" id="cd00569">
    <property type="entry name" value="HTH_Hin_like"/>
    <property type="match status" value="1"/>
</dbReference>
<dbReference type="OrthoDB" id="9800103at2"/>
<evidence type="ECO:0000256" key="5">
    <source>
        <dbReference type="ARBA" id="ARBA00023172"/>
    </source>
</evidence>
<name>A0A1Q9A4B3_9HYPH</name>
<dbReference type="PROSITE" id="PS51736">
    <property type="entry name" value="RECOMBINASES_3"/>
    <property type="match status" value="1"/>
</dbReference>
<dbReference type="Proteomes" id="UP000544107">
    <property type="component" value="Unassembled WGS sequence"/>
</dbReference>
<dbReference type="GO" id="GO:0000150">
    <property type="term" value="F:DNA strand exchange activity"/>
    <property type="evidence" value="ECO:0007669"/>
    <property type="project" value="UniProtKB-KW"/>
</dbReference>
<dbReference type="Gene3D" id="1.10.10.60">
    <property type="entry name" value="Homeodomain-like"/>
    <property type="match status" value="1"/>
</dbReference>
<keyword evidence="4" id="KW-0238">DNA-binding</keyword>
<dbReference type="InterPro" id="IPR050639">
    <property type="entry name" value="SSR_resolvase"/>
</dbReference>
<comment type="caution">
    <text evidence="10">The sequence shown here is derived from an EMBL/GenBank/DDBJ whole genome shotgun (WGS) entry which is preliminary data.</text>
</comment>
<evidence type="ECO:0000313" key="10">
    <source>
        <dbReference type="EMBL" id="OLP49424.1"/>
    </source>
</evidence>
<evidence type="ECO:0000313" key="12">
    <source>
        <dbReference type="Proteomes" id="UP000544107"/>
    </source>
</evidence>
<dbReference type="STRING" id="887144.BJF91_20510"/>
<evidence type="ECO:0000313" key="11">
    <source>
        <dbReference type="Proteomes" id="UP000185598"/>
    </source>
</evidence>
<keyword evidence="11" id="KW-1185">Reference proteome</keyword>
<dbReference type="PROSITE" id="PS00397">
    <property type="entry name" value="RECOMBINASES_1"/>
    <property type="match status" value="1"/>
</dbReference>
<dbReference type="SUPFAM" id="SSF53041">
    <property type="entry name" value="Resolvase-like"/>
    <property type="match status" value="1"/>
</dbReference>
<evidence type="ECO:0000256" key="4">
    <source>
        <dbReference type="ARBA" id="ARBA00023125"/>
    </source>
</evidence>
<dbReference type="Pfam" id="PF02796">
    <property type="entry name" value="HTH_7"/>
    <property type="match status" value="1"/>
</dbReference>
<evidence type="ECO:0000256" key="2">
    <source>
        <dbReference type="ARBA" id="ARBA00022908"/>
    </source>
</evidence>
<dbReference type="InterPro" id="IPR009057">
    <property type="entry name" value="Homeodomain-like_sf"/>
</dbReference>
<dbReference type="RefSeq" id="WP_075615214.1">
    <property type="nucleotide sequence ID" value="NZ_JACIED010000001.1"/>
</dbReference>
<evidence type="ECO:0000256" key="6">
    <source>
        <dbReference type="PIRSR" id="PIRSR606118-50"/>
    </source>
</evidence>
<dbReference type="EMBL" id="MKIN01000022">
    <property type="protein sequence ID" value="OLP49424.1"/>
    <property type="molecule type" value="Genomic_DNA"/>
</dbReference>
<dbReference type="InterPro" id="IPR006118">
    <property type="entry name" value="Recombinase_CS"/>
</dbReference>
<dbReference type="CDD" id="cd03768">
    <property type="entry name" value="SR_ResInv"/>
    <property type="match status" value="1"/>
</dbReference>
<feature type="active site" description="O-(5'-phospho-DNA)-serine intermediate" evidence="6 7">
    <location>
        <position position="9"/>
    </location>
</feature>
<reference evidence="10 11" key="1">
    <citation type="submission" date="2016-09" db="EMBL/GenBank/DDBJ databases">
        <title>Rhizobium oryziradicis sp. nov., isolated from the root of rice.</title>
        <authorList>
            <person name="Zhao J."/>
            <person name="Zhang X."/>
        </authorList>
    </citation>
    <scope>NUCLEOTIDE SEQUENCE [LARGE SCALE GENOMIC DNA]</scope>
    <source>
        <strain evidence="10 11">14971</strain>
    </source>
</reference>
<evidence type="ECO:0000256" key="7">
    <source>
        <dbReference type="PROSITE-ProRule" id="PRU10137"/>
    </source>
</evidence>
<dbReference type="EMBL" id="JACIED010000001">
    <property type="protein sequence ID" value="MBB4006487.1"/>
    <property type="molecule type" value="Genomic_DNA"/>
</dbReference>
<dbReference type="PANTHER" id="PTHR30461">
    <property type="entry name" value="DNA-INVERTASE FROM LAMBDOID PROPHAGE"/>
    <property type="match status" value="1"/>
</dbReference>
<organism evidence="10 11">
    <name type="scientific">Allorhizobium taibaishanense</name>
    <dbReference type="NCBI Taxonomy" id="887144"/>
    <lineage>
        <taxon>Bacteria</taxon>
        <taxon>Pseudomonadati</taxon>
        <taxon>Pseudomonadota</taxon>
        <taxon>Alphaproteobacteria</taxon>
        <taxon>Hyphomicrobiales</taxon>
        <taxon>Rhizobiaceae</taxon>
        <taxon>Rhizobium/Agrobacterium group</taxon>
        <taxon>Allorhizobium</taxon>
    </lineage>
</organism>
<dbReference type="FunFam" id="3.40.50.1390:FF:000001">
    <property type="entry name" value="DNA recombinase"/>
    <property type="match status" value="1"/>
</dbReference>
<dbReference type="SMART" id="SM00857">
    <property type="entry name" value="Resolvase"/>
    <property type="match status" value="1"/>
</dbReference>
<evidence type="ECO:0000259" key="8">
    <source>
        <dbReference type="PROSITE" id="PS51736"/>
    </source>
</evidence>
<protein>
    <submittedName>
        <fullName evidence="9">DNA invertase Pin-like site-specific DNA recombinase</fullName>
    </submittedName>
    <submittedName>
        <fullName evidence="10">DNA resolvase</fullName>
    </submittedName>
</protein>
<sequence length="188" mass="20364">MRIGYARVSTCDQNLDLQLKALKDVGCDQIFSDQGLSGTSRNRPGLAQALAALMPGDTLVIWRLDRLGRSLSHLIEMVKSLEDLGVGLYSINECIDTASAGGILIFHIMGALAEFERSLISERTRAGMSAARQRGSAIGRPLKLSMQDLEEVRGAIGGGALSVQRAARDMGISRATLYRALRRKTAFQ</sequence>
<dbReference type="PANTHER" id="PTHR30461:SF2">
    <property type="entry name" value="SERINE RECOMBINASE PINE-RELATED"/>
    <property type="match status" value="1"/>
</dbReference>
<accession>A0A1Q9A4B3</accession>
<dbReference type="Proteomes" id="UP000185598">
    <property type="component" value="Unassembled WGS sequence"/>
</dbReference>
<keyword evidence="5" id="KW-0233">DNA recombination</keyword>
<evidence type="ECO:0000313" key="9">
    <source>
        <dbReference type="EMBL" id="MBB4006487.1"/>
    </source>
</evidence>
<dbReference type="AlphaFoldDB" id="A0A1Q9A4B3"/>
<keyword evidence="3" id="KW-0230">DNA invertase</keyword>
<dbReference type="Pfam" id="PF00239">
    <property type="entry name" value="Resolvase"/>
    <property type="match status" value="1"/>
</dbReference>
<keyword evidence="2" id="KW-0229">DNA integration</keyword>